<dbReference type="EMBL" id="KE125702">
    <property type="protein sequence ID" value="EPB67357.1"/>
    <property type="molecule type" value="Genomic_DNA"/>
</dbReference>
<dbReference type="InterPro" id="IPR011989">
    <property type="entry name" value="ARM-like"/>
</dbReference>
<dbReference type="GO" id="GO:0005634">
    <property type="term" value="C:nucleus"/>
    <property type="evidence" value="ECO:0007669"/>
    <property type="project" value="UniProtKB-SubCell"/>
</dbReference>
<evidence type="ECO:0000313" key="6">
    <source>
        <dbReference type="EMBL" id="EPB67357.1"/>
    </source>
</evidence>
<dbReference type="GO" id="GO:0006606">
    <property type="term" value="P:protein import into nucleus"/>
    <property type="evidence" value="ECO:0007669"/>
    <property type="project" value="InterPro"/>
</dbReference>
<gene>
    <name evidence="6" type="ORF">ANCCEY_13548</name>
</gene>
<dbReference type="InterPro" id="IPR040122">
    <property type="entry name" value="Importin_beta"/>
</dbReference>
<evidence type="ECO:0008006" key="8">
    <source>
        <dbReference type="Google" id="ProtNLM"/>
    </source>
</evidence>
<evidence type="ECO:0000256" key="5">
    <source>
        <dbReference type="ARBA" id="ARBA00022927"/>
    </source>
</evidence>
<evidence type="ECO:0000313" key="7">
    <source>
        <dbReference type="Proteomes" id="UP000054495"/>
    </source>
</evidence>
<dbReference type="SUPFAM" id="SSF48371">
    <property type="entry name" value="ARM repeat"/>
    <property type="match status" value="1"/>
</dbReference>
<dbReference type="InterPro" id="IPR016024">
    <property type="entry name" value="ARM-type_fold"/>
</dbReference>
<keyword evidence="5" id="KW-0653">Protein transport</keyword>
<reference evidence="6 7" key="1">
    <citation type="submission" date="2013-05" db="EMBL/GenBank/DDBJ databases">
        <title>Draft genome of the parasitic nematode Anyclostoma ceylanicum.</title>
        <authorList>
            <person name="Mitreva M."/>
        </authorList>
    </citation>
    <scope>NUCLEOTIDE SEQUENCE [LARGE SCALE GENOMIC DNA]</scope>
</reference>
<comment type="subcellular location">
    <subcellularLocation>
        <location evidence="1">Cytoplasm</location>
    </subcellularLocation>
</comment>
<dbReference type="Gene3D" id="1.25.10.10">
    <property type="entry name" value="Leucine-rich Repeat Variant"/>
    <property type="match status" value="1"/>
</dbReference>
<accession>A0A0D6LIB8</accession>
<keyword evidence="7" id="KW-1185">Reference proteome</keyword>
<protein>
    <recommendedName>
        <fullName evidence="8">HEAT repeat protein</fullName>
    </recommendedName>
</protein>
<evidence type="ECO:0000256" key="4">
    <source>
        <dbReference type="ARBA" id="ARBA00022737"/>
    </source>
</evidence>
<dbReference type="Pfam" id="PF18808">
    <property type="entry name" value="Importin_rep_4"/>
    <property type="match status" value="1"/>
</dbReference>
<organism evidence="6 7">
    <name type="scientific">Ancylostoma ceylanicum</name>
    <dbReference type="NCBI Taxonomy" id="53326"/>
    <lineage>
        <taxon>Eukaryota</taxon>
        <taxon>Metazoa</taxon>
        <taxon>Ecdysozoa</taxon>
        <taxon>Nematoda</taxon>
        <taxon>Chromadorea</taxon>
        <taxon>Rhabditida</taxon>
        <taxon>Rhabditina</taxon>
        <taxon>Rhabditomorpha</taxon>
        <taxon>Strongyloidea</taxon>
        <taxon>Ancylostomatidae</taxon>
        <taxon>Ancylostomatinae</taxon>
        <taxon>Ancylostoma</taxon>
    </lineage>
</organism>
<dbReference type="PANTHER" id="PTHR10527">
    <property type="entry name" value="IMPORTIN BETA"/>
    <property type="match status" value="1"/>
</dbReference>
<dbReference type="AlphaFoldDB" id="A0A0D6LIB8"/>
<dbReference type="Proteomes" id="UP000054495">
    <property type="component" value="Unassembled WGS sequence"/>
</dbReference>
<dbReference type="GO" id="GO:0005737">
    <property type="term" value="C:cytoplasm"/>
    <property type="evidence" value="ECO:0007669"/>
    <property type="project" value="UniProtKB-SubCell"/>
</dbReference>
<evidence type="ECO:0000256" key="2">
    <source>
        <dbReference type="ARBA" id="ARBA00022448"/>
    </source>
</evidence>
<dbReference type="InterPro" id="IPR041653">
    <property type="entry name" value="Importin_rep_4"/>
</dbReference>
<keyword evidence="3" id="KW-0963">Cytoplasm</keyword>
<keyword evidence="2" id="KW-0813">Transport</keyword>
<evidence type="ECO:0000256" key="3">
    <source>
        <dbReference type="ARBA" id="ARBA00022490"/>
    </source>
</evidence>
<name>A0A0D6LIB8_9BILA</name>
<proteinExistence type="predicted"/>
<evidence type="ECO:0000256" key="1">
    <source>
        <dbReference type="ARBA" id="ARBA00004496"/>
    </source>
</evidence>
<keyword evidence="4" id="KW-0677">Repeat</keyword>
<sequence length="121" mass="13648">MDLDEWLEVDDVDDEDEEESVAIGESALDRISCALNGKAILAPFLNLIDKMRHSDDWRERHVALMGFSVIGEGCQRSMEPHIQNYVREIIPFLNDKMLAAFDAAHTLLSGAFVHDLPKLIP</sequence>